<dbReference type="Proteomes" id="UP000798951">
    <property type="component" value="Unassembled WGS sequence"/>
</dbReference>
<keyword evidence="2" id="KW-1185">Reference proteome</keyword>
<organism evidence="1 2">
    <name type="scientific">Nocardia caishijiensis</name>
    <dbReference type="NCBI Taxonomy" id="184756"/>
    <lineage>
        <taxon>Bacteria</taxon>
        <taxon>Bacillati</taxon>
        <taxon>Actinomycetota</taxon>
        <taxon>Actinomycetes</taxon>
        <taxon>Mycobacteriales</taxon>
        <taxon>Nocardiaceae</taxon>
        <taxon>Nocardia</taxon>
    </lineage>
</organism>
<sequence>MLCRTIVDEFERTERICRAMGTGTESNELWLSLVVLSDAVTEYRDRHTTAWVHARDRLGISAHEWHEIQDGALNGPLTNEN</sequence>
<name>A0ABQ6YE25_9NOCA</name>
<accession>A0ABQ6YE25</accession>
<comment type="caution">
    <text evidence="1">The sequence shown here is derived from an EMBL/GenBank/DDBJ whole genome shotgun (WGS) entry which is preliminary data.</text>
</comment>
<evidence type="ECO:0000313" key="2">
    <source>
        <dbReference type="Proteomes" id="UP000798951"/>
    </source>
</evidence>
<gene>
    <name evidence="1" type="ORF">FNL39_12111</name>
</gene>
<proteinExistence type="predicted"/>
<dbReference type="EMBL" id="VMSD01000021">
    <property type="protein sequence ID" value="KAF0835680.1"/>
    <property type="molecule type" value="Genomic_DNA"/>
</dbReference>
<evidence type="ECO:0000313" key="1">
    <source>
        <dbReference type="EMBL" id="KAF0835680.1"/>
    </source>
</evidence>
<protein>
    <submittedName>
        <fullName evidence="1">Uncharacterized protein</fullName>
    </submittedName>
</protein>
<reference evidence="1 2" key="1">
    <citation type="submission" date="2019-07" db="EMBL/GenBank/DDBJ databases">
        <title>Genomic Encyclopedia of Type Strains, Phase IV (KMG-IV): sequencing the most valuable type-strain genomes for metagenomic binning, comparative biology and taxonomic classification.</title>
        <authorList>
            <person name="Goeker M."/>
        </authorList>
    </citation>
    <scope>NUCLEOTIDE SEQUENCE [LARGE SCALE GENOMIC DNA]</scope>
    <source>
        <strain evidence="1 2">DSM 44831</strain>
    </source>
</reference>